<protein>
    <submittedName>
        <fullName evidence="1">Uncharacterized protein</fullName>
    </submittedName>
</protein>
<keyword evidence="2" id="KW-1185">Reference proteome</keyword>
<reference evidence="1" key="2">
    <citation type="submission" date="2022-01" db="EMBL/GenBank/DDBJ databases">
        <authorList>
            <person name="Yamashiro T."/>
            <person name="Shiraishi A."/>
            <person name="Satake H."/>
            <person name="Nakayama K."/>
        </authorList>
    </citation>
    <scope>NUCLEOTIDE SEQUENCE</scope>
</reference>
<proteinExistence type="predicted"/>
<reference evidence="1" key="1">
    <citation type="journal article" date="2022" name="Int. J. Mol. Sci.">
        <title>Draft Genome of Tanacetum Coccineum: Genomic Comparison of Closely Related Tanacetum-Family Plants.</title>
        <authorList>
            <person name="Yamashiro T."/>
            <person name="Shiraishi A."/>
            <person name="Nakayama K."/>
            <person name="Satake H."/>
        </authorList>
    </citation>
    <scope>NUCLEOTIDE SEQUENCE</scope>
</reference>
<dbReference type="EMBL" id="BQNB010010288">
    <property type="protein sequence ID" value="GJS75218.1"/>
    <property type="molecule type" value="Genomic_DNA"/>
</dbReference>
<name>A0ABQ4YDE2_9ASTR</name>
<gene>
    <name evidence="1" type="ORF">Tco_0725099</name>
</gene>
<evidence type="ECO:0000313" key="1">
    <source>
        <dbReference type="EMBL" id="GJS75218.1"/>
    </source>
</evidence>
<organism evidence="1 2">
    <name type="scientific">Tanacetum coccineum</name>
    <dbReference type="NCBI Taxonomy" id="301880"/>
    <lineage>
        <taxon>Eukaryota</taxon>
        <taxon>Viridiplantae</taxon>
        <taxon>Streptophyta</taxon>
        <taxon>Embryophyta</taxon>
        <taxon>Tracheophyta</taxon>
        <taxon>Spermatophyta</taxon>
        <taxon>Magnoliopsida</taxon>
        <taxon>eudicotyledons</taxon>
        <taxon>Gunneridae</taxon>
        <taxon>Pentapetalae</taxon>
        <taxon>asterids</taxon>
        <taxon>campanulids</taxon>
        <taxon>Asterales</taxon>
        <taxon>Asteraceae</taxon>
        <taxon>Asteroideae</taxon>
        <taxon>Anthemideae</taxon>
        <taxon>Anthemidinae</taxon>
        <taxon>Tanacetum</taxon>
    </lineage>
</organism>
<dbReference type="Proteomes" id="UP001151760">
    <property type="component" value="Unassembled WGS sequence"/>
</dbReference>
<comment type="caution">
    <text evidence="1">The sequence shown here is derived from an EMBL/GenBank/DDBJ whole genome shotgun (WGS) entry which is preliminary data.</text>
</comment>
<evidence type="ECO:0000313" key="2">
    <source>
        <dbReference type="Proteomes" id="UP001151760"/>
    </source>
</evidence>
<feature type="non-terminal residue" evidence="1">
    <location>
        <position position="61"/>
    </location>
</feature>
<sequence>MRPRRALGDVMQTEFRLKREVAKSTYEAAKEKDQRTMRLDGMKFLAISTKNLPEDDAYWIN</sequence>
<accession>A0ABQ4YDE2</accession>